<proteinExistence type="predicted"/>
<evidence type="ECO:0000313" key="1">
    <source>
        <dbReference type="EMBL" id="GLK71757.1"/>
    </source>
</evidence>
<dbReference type="EMBL" id="BSFJ01000005">
    <property type="protein sequence ID" value="GLK71757.1"/>
    <property type="molecule type" value="Genomic_DNA"/>
</dbReference>
<organism evidence="1 2">
    <name type="scientific">Ancylobacter dichloromethanicus</name>
    <dbReference type="NCBI Taxonomy" id="518825"/>
    <lineage>
        <taxon>Bacteria</taxon>
        <taxon>Pseudomonadati</taxon>
        <taxon>Pseudomonadota</taxon>
        <taxon>Alphaproteobacteria</taxon>
        <taxon>Hyphomicrobiales</taxon>
        <taxon>Xanthobacteraceae</taxon>
        <taxon>Ancylobacter</taxon>
    </lineage>
</organism>
<accession>A0A9W6MZ88</accession>
<dbReference type="Pfam" id="PF13704">
    <property type="entry name" value="Glyco_tranf_2_4"/>
    <property type="match status" value="1"/>
</dbReference>
<keyword evidence="2" id="KW-1185">Reference proteome</keyword>
<name>A0A9W6MZ88_9HYPH</name>
<gene>
    <name evidence="1" type="ORF">GCM10017643_18720</name>
</gene>
<protein>
    <recommendedName>
        <fullName evidence="3">Glycosyl transferase family 2</fullName>
    </recommendedName>
</protein>
<dbReference type="SUPFAM" id="SSF53448">
    <property type="entry name" value="Nucleotide-diphospho-sugar transferases"/>
    <property type="match status" value="1"/>
</dbReference>
<comment type="caution">
    <text evidence="1">The sequence shown here is derived from an EMBL/GenBank/DDBJ whole genome shotgun (WGS) entry which is preliminary data.</text>
</comment>
<evidence type="ECO:0008006" key="3">
    <source>
        <dbReference type="Google" id="ProtNLM"/>
    </source>
</evidence>
<reference evidence="1" key="1">
    <citation type="journal article" date="2014" name="Int. J. Syst. Evol. Microbiol.">
        <title>Complete genome sequence of Corynebacterium casei LMG S-19264T (=DSM 44701T), isolated from a smear-ripened cheese.</title>
        <authorList>
            <consortium name="US DOE Joint Genome Institute (JGI-PGF)"/>
            <person name="Walter F."/>
            <person name="Albersmeier A."/>
            <person name="Kalinowski J."/>
            <person name="Ruckert C."/>
        </authorList>
    </citation>
    <scope>NUCLEOTIDE SEQUENCE</scope>
    <source>
        <strain evidence="1">VKM B-2484</strain>
    </source>
</reference>
<dbReference type="AlphaFoldDB" id="A0A9W6MZ88"/>
<dbReference type="InterPro" id="IPR029044">
    <property type="entry name" value="Nucleotide-diphossugar_trans"/>
</dbReference>
<dbReference type="RefSeq" id="WP_213373091.1">
    <property type="nucleotide sequence ID" value="NZ_BSFJ01000005.1"/>
</dbReference>
<sequence>MRIAGVSLVKDEADIIEAFVRHNLHFLDKLYVVDDGSSDNTAEILARLAAEFPTDGTPAVEIVRSGWTGSFHQGQRTTQLMRHAREQERWDMIVPLDADELICTSDRASLERSLAAAPAGFALGVGCLNYYAMPHDDASIEDPVSRITTAVESAQGHIFKCIASAALTDEAEFAFDEGNHALLIGKTRVPSVAIKDVRLAHFAVRSPDQIASKCLKHYVGWRSRHDYRDYLAQQPIAGVMALKSEPHFALLPGSEVVRVYVPDEAVRNGVHRPFTERRGTLKWPELATQRPYSQLVALLDRLIERAALSDQLAQAGASDDSPAASLRTLIDERNALAAELSRLRNSTAELTGAYRRLVGLRLRLSLRKRRIGLQKLLGRLTRGGTRQGLG</sequence>
<dbReference type="Gene3D" id="3.90.550.10">
    <property type="entry name" value="Spore Coat Polysaccharide Biosynthesis Protein SpsA, Chain A"/>
    <property type="match status" value="1"/>
</dbReference>
<evidence type="ECO:0000313" key="2">
    <source>
        <dbReference type="Proteomes" id="UP001143370"/>
    </source>
</evidence>
<reference evidence="1" key="2">
    <citation type="submission" date="2023-01" db="EMBL/GenBank/DDBJ databases">
        <authorList>
            <person name="Sun Q."/>
            <person name="Evtushenko L."/>
        </authorList>
    </citation>
    <scope>NUCLEOTIDE SEQUENCE</scope>
    <source>
        <strain evidence="1">VKM B-2484</strain>
    </source>
</reference>
<dbReference type="Proteomes" id="UP001143370">
    <property type="component" value="Unassembled WGS sequence"/>
</dbReference>